<dbReference type="InterPro" id="IPR009081">
    <property type="entry name" value="PP-bd_ACP"/>
</dbReference>
<dbReference type="EMBL" id="ATBP01002520">
    <property type="protein sequence ID" value="ETR65764.1"/>
    <property type="molecule type" value="Genomic_DNA"/>
</dbReference>
<dbReference type="PROSITE" id="PS50075">
    <property type="entry name" value="CARRIER"/>
    <property type="match status" value="1"/>
</dbReference>
<dbReference type="Gene3D" id="1.10.1200.10">
    <property type="entry name" value="ACP-like"/>
    <property type="match status" value="1"/>
</dbReference>
<evidence type="ECO:0000313" key="3">
    <source>
        <dbReference type="Proteomes" id="UP000189670"/>
    </source>
</evidence>
<feature type="domain" description="Carrier" evidence="1">
    <location>
        <begin position="1"/>
        <end position="81"/>
    </location>
</feature>
<sequence>MLQKKQIIVLLKQFIETTFNVTEETDLSCDLFEEGYIDSLGLTKLISFLENEFNITIEESNLFDERFLTIEGQSEIIMELMESCQQ</sequence>
<comment type="caution">
    <text evidence="2">The sequence shown here is derived from an EMBL/GenBank/DDBJ whole genome shotgun (WGS) entry which is preliminary data.</text>
</comment>
<evidence type="ECO:0000313" key="2">
    <source>
        <dbReference type="EMBL" id="ETR65764.1"/>
    </source>
</evidence>
<protein>
    <recommendedName>
        <fullName evidence="1">Carrier domain-containing protein</fullName>
    </recommendedName>
</protein>
<dbReference type="InterPro" id="IPR036736">
    <property type="entry name" value="ACP-like_sf"/>
</dbReference>
<gene>
    <name evidence="2" type="ORF">OMM_13748</name>
</gene>
<reference evidence="3" key="1">
    <citation type="submission" date="2012-11" db="EMBL/GenBank/DDBJ databases">
        <authorList>
            <person name="Lucero-Rivera Y.E."/>
            <person name="Tovar-Ramirez D."/>
        </authorList>
    </citation>
    <scope>NUCLEOTIDE SEQUENCE [LARGE SCALE GENOMIC DNA]</scope>
    <source>
        <strain evidence="3">Araruama</strain>
    </source>
</reference>
<dbReference type="AlphaFoldDB" id="A0A1V1NT71"/>
<dbReference type="Proteomes" id="UP000189670">
    <property type="component" value="Unassembled WGS sequence"/>
</dbReference>
<name>A0A1V1NT71_9BACT</name>
<dbReference type="SUPFAM" id="SSF47336">
    <property type="entry name" value="ACP-like"/>
    <property type="match status" value="1"/>
</dbReference>
<accession>A0A1V1NT71</accession>
<dbReference type="Pfam" id="PF00550">
    <property type="entry name" value="PP-binding"/>
    <property type="match status" value="1"/>
</dbReference>
<organism evidence="2 3">
    <name type="scientific">Candidatus Magnetoglobus multicellularis str. Araruama</name>
    <dbReference type="NCBI Taxonomy" id="890399"/>
    <lineage>
        <taxon>Bacteria</taxon>
        <taxon>Pseudomonadati</taxon>
        <taxon>Thermodesulfobacteriota</taxon>
        <taxon>Desulfobacteria</taxon>
        <taxon>Desulfobacterales</taxon>
        <taxon>Desulfobacteraceae</taxon>
        <taxon>Candidatus Magnetoglobus</taxon>
    </lineage>
</organism>
<evidence type="ECO:0000259" key="1">
    <source>
        <dbReference type="PROSITE" id="PS50075"/>
    </source>
</evidence>
<proteinExistence type="predicted"/>